<evidence type="ECO:0000313" key="4">
    <source>
        <dbReference type="Proteomes" id="UP000638986"/>
    </source>
</evidence>
<gene>
    <name evidence="3" type="ORF">I5Q09_09170</name>
</gene>
<evidence type="ECO:0000259" key="1">
    <source>
        <dbReference type="Pfam" id="PF13681"/>
    </source>
</evidence>
<reference evidence="3 4" key="1">
    <citation type="submission" date="2020-11" db="EMBL/GenBank/DDBJ databases">
        <title>Enhanced detection system for hospital associated transmission using whole genome sequencing surveillance.</title>
        <authorList>
            <person name="Harrison L.H."/>
            <person name="Van Tyne D."/>
            <person name="Marsh J.W."/>
            <person name="Griffith M.P."/>
            <person name="Snyder D.J."/>
            <person name="Cooper V.S."/>
            <person name="Mustapha M."/>
        </authorList>
    </citation>
    <scope>NUCLEOTIDE SEQUENCE [LARGE SCALE GENOMIC DNA]</scope>
    <source>
        <strain evidence="3 4">PSB00013</strain>
    </source>
</reference>
<feature type="domain" description="PilX/PilW C-terminal" evidence="1">
    <location>
        <begin position="98"/>
        <end position="169"/>
    </location>
</feature>
<evidence type="ECO:0000313" key="3">
    <source>
        <dbReference type="EMBL" id="MBH3438854.1"/>
    </source>
</evidence>
<dbReference type="Pfam" id="PF13681">
    <property type="entry name" value="PilX"/>
    <property type="match status" value="1"/>
</dbReference>
<dbReference type="InterPro" id="IPR025746">
    <property type="entry name" value="PilX_N_dom"/>
</dbReference>
<accession>A0ABS0MQ51</accession>
<dbReference type="Proteomes" id="UP000638986">
    <property type="component" value="Unassembled WGS sequence"/>
</dbReference>
<evidence type="ECO:0000259" key="2">
    <source>
        <dbReference type="Pfam" id="PF14341"/>
    </source>
</evidence>
<dbReference type="EMBL" id="JADTXM010000005">
    <property type="protein sequence ID" value="MBH3438854.1"/>
    <property type="molecule type" value="Genomic_DNA"/>
</dbReference>
<dbReference type="RefSeq" id="WP_197872029.1">
    <property type="nucleotide sequence ID" value="NZ_JADTXM010000005.1"/>
</dbReference>
<dbReference type="Pfam" id="PF14341">
    <property type="entry name" value="PilX_N"/>
    <property type="match status" value="1"/>
</dbReference>
<name>A0ABS0MQ51_PSELU</name>
<protein>
    <submittedName>
        <fullName evidence="3">Pilus assembly protein PilX</fullName>
    </submittedName>
</protein>
<organism evidence="3 4">
    <name type="scientific">Pseudomonas luteola</name>
    <dbReference type="NCBI Taxonomy" id="47886"/>
    <lineage>
        <taxon>Bacteria</taxon>
        <taxon>Pseudomonadati</taxon>
        <taxon>Pseudomonadota</taxon>
        <taxon>Gammaproteobacteria</taxon>
        <taxon>Pseudomonadales</taxon>
        <taxon>Pseudomonadaceae</taxon>
        <taxon>Pseudomonas</taxon>
    </lineage>
</organism>
<comment type="caution">
    <text evidence="3">The sequence shown here is derived from an EMBL/GenBank/DDBJ whole genome shotgun (WGS) entry which is preliminary data.</text>
</comment>
<dbReference type="InterPro" id="IPR025205">
    <property type="entry name" value="PilX/PilW_C"/>
</dbReference>
<sequence length="170" mass="18525">MTSPRKSFAIHCKQQGSALIISLVFLLLLTVIGITSIQDSTLQERMAGNERDRNLAFQAAEAALRAGEALLREGSPVFTESGSKGLLSPDYKGVSPTDENYDWANRSQMFTGGLAGLQVSPRYVIEWITTAVIKPSDNPEVENINFYRITARAVGGSGESVVLLQATYKR</sequence>
<proteinExistence type="predicted"/>
<feature type="domain" description="Type 4 fimbrial biogenesis protein PilX N-terminal" evidence="2">
    <location>
        <begin position="15"/>
        <end position="65"/>
    </location>
</feature>